<evidence type="ECO:0000256" key="1">
    <source>
        <dbReference type="ARBA" id="ARBA00004642"/>
    </source>
</evidence>
<evidence type="ECO:0000259" key="13">
    <source>
        <dbReference type="PROSITE" id="PS50950"/>
    </source>
</evidence>
<keyword evidence="6" id="KW-0805">Transcription regulation</keyword>
<dbReference type="GO" id="GO:0008270">
    <property type="term" value="F:zinc ion binding"/>
    <property type="evidence" value="ECO:0007669"/>
    <property type="project" value="UniProtKB-KW"/>
</dbReference>
<comment type="similarity">
    <text evidence="2">Belongs to the THAP1 family.</text>
</comment>
<dbReference type="Pfam" id="PF05485">
    <property type="entry name" value="THAP"/>
    <property type="match status" value="1"/>
</dbReference>
<comment type="subcellular location">
    <subcellularLocation>
        <location evidence="1">Nucleus</location>
        <location evidence="1">Nucleoplasm</location>
    </subcellularLocation>
</comment>
<feature type="domain" description="THAP-type" evidence="13">
    <location>
        <begin position="1"/>
        <end position="101"/>
    </location>
</feature>
<keyword evidence="15" id="KW-1185">Reference proteome</keyword>
<dbReference type="SUPFAM" id="SSF57716">
    <property type="entry name" value="Glucocorticoid receptor-like (DNA-binding domain)"/>
    <property type="match status" value="1"/>
</dbReference>
<evidence type="ECO:0000256" key="12">
    <source>
        <dbReference type="PROSITE-ProRule" id="PRU00309"/>
    </source>
</evidence>
<accession>A0A9J6D8K3</accession>
<evidence type="ECO:0000313" key="14">
    <source>
        <dbReference type="EMBL" id="KAH8018436.1"/>
    </source>
</evidence>
<keyword evidence="10" id="KW-0539">Nucleus</keyword>
<evidence type="ECO:0000256" key="5">
    <source>
        <dbReference type="ARBA" id="ARBA00022833"/>
    </source>
</evidence>
<evidence type="ECO:0000256" key="7">
    <source>
        <dbReference type="ARBA" id="ARBA00023054"/>
    </source>
</evidence>
<sequence length="374" mass="41478">MSGKQRFNHCYAPGYSTGYARTNSTKKLSLFKAPADPERRSTWERNLHRADKALTAECAVCELHFEQLFIVRDYVHRIDGEEVCILRGTPTLTSDAVPTILPNLPAYLSKQPTMKRNERKSKCDDDVPQQKKMRGEIAEVTDVDEPSNGSEVFAAATVAAVMEIEMPGKRWALHELYDADGVCFTSCSLDSLSGEFTVEKAVFFSANSVGALDSTTFVCGKQVAGASVTTIQDAITTLQEAHDMHMCKGAALRAESSLTTNLTIKLQGQIKCEGRAVHSTNCQGRETKEGMACVVCKYVRKALVRRQWRLKRRQGGSLNSHNVSSLCRSRVSKKLQACTRRNQRLLLKVDKLTLHIKKIKSECTATAGKVLAKR</sequence>
<keyword evidence="4 12" id="KW-0863">Zinc-finger</keyword>
<evidence type="ECO:0000256" key="3">
    <source>
        <dbReference type="ARBA" id="ARBA00022723"/>
    </source>
</evidence>
<evidence type="ECO:0000313" key="15">
    <source>
        <dbReference type="Proteomes" id="UP000821866"/>
    </source>
</evidence>
<proteinExistence type="inferred from homology"/>
<dbReference type="InterPro" id="IPR038441">
    <property type="entry name" value="THAP_Znf_sf"/>
</dbReference>
<evidence type="ECO:0000256" key="4">
    <source>
        <dbReference type="ARBA" id="ARBA00022771"/>
    </source>
</evidence>
<evidence type="ECO:0000256" key="8">
    <source>
        <dbReference type="ARBA" id="ARBA00023125"/>
    </source>
</evidence>
<dbReference type="GO" id="GO:0005654">
    <property type="term" value="C:nucleoplasm"/>
    <property type="evidence" value="ECO:0007669"/>
    <property type="project" value="UniProtKB-SubCell"/>
</dbReference>
<reference evidence="14" key="1">
    <citation type="journal article" date="2020" name="Cell">
        <title>Large-Scale Comparative Analyses of Tick Genomes Elucidate Their Genetic Diversity and Vector Capacities.</title>
        <authorList>
            <consortium name="Tick Genome and Microbiome Consortium (TIGMIC)"/>
            <person name="Jia N."/>
            <person name="Wang J."/>
            <person name="Shi W."/>
            <person name="Du L."/>
            <person name="Sun Y."/>
            <person name="Zhan W."/>
            <person name="Jiang J.F."/>
            <person name="Wang Q."/>
            <person name="Zhang B."/>
            <person name="Ji P."/>
            <person name="Bell-Sakyi L."/>
            <person name="Cui X.M."/>
            <person name="Yuan T.T."/>
            <person name="Jiang B.G."/>
            <person name="Yang W.F."/>
            <person name="Lam T.T."/>
            <person name="Chang Q.C."/>
            <person name="Ding S.J."/>
            <person name="Wang X.J."/>
            <person name="Zhu J.G."/>
            <person name="Ruan X.D."/>
            <person name="Zhao L."/>
            <person name="Wei J.T."/>
            <person name="Ye R.Z."/>
            <person name="Que T.C."/>
            <person name="Du C.H."/>
            <person name="Zhou Y.H."/>
            <person name="Cheng J.X."/>
            <person name="Dai P.F."/>
            <person name="Guo W.B."/>
            <person name="Han X.H."/>
            <person name="Huang E.J."/>
            <person name="Li L.F."/>
            <person name="Wei W."/>
            <person name="Gao Y.C."/>
            <person name="Liu J.Z."/>
            <person name="Shao H.Z."/>
            <person name="Wang X."/>
            <person name="Wang C.C."/>
            <person name="Yang T.C."/>
            <person name="Huo Q.B."/>
            <person name="Li W."/>
            <person name="Chen H.Y."/>
            <person name="Chen S.E."/>
            <person name="Zhou L.G."/>
            <person name="Ni X.B."/>
            <person name="Tian J.H."/>
            <person name="Sheng Y."/>
            <person name="Liu T."/>
            <person name="Pan Y.S."/>
            <person name="Xia L.Y."/>
            <person name="Li J."/>
            <person name="Zhao F."/>
            <person name="Cao W.C."/>
        </authorList>
    </citation>
    <scope>NUCLEOTIDE SEQUENCE</scope>
    <source>
        <strain evidence="14">Rmic-2018</strain>
    </source>
</reference>
<keyword evidence="5" id="KW-0862">Zinc</keyword>
<dbReference type="AlphaFoldDB" id="A0A9J6D8K3"/>
<dbReference type="GO" id="GO:0043565">
    <property type="term" value="F:sequence-specific DNA binding"/>
    <property type="evidence" value="ECO:0007669"/>
    <property type="project" value="InterPro"/>
</dbReference>
<evidence type="ECO:0000256" key="2">
    <source>
        <dbReference type="ARBA" id="ARBA00006177"/>
    </source>
</evidence>
<keyword evidence="9" id="KW-0804">Transcription</keyword>
<name>A0A9J6D8K3_RHIMP</name>
<dbReference type="Proteomes" id="UP000821866">
    <property type="component" value="Chromosome 8"/>
</dbReference>
<organism evidence="14 15">
    <name type="scientific">Rhipicephalus microplus</name>
    <name type="common">Cattle tick</name>
    <name type="synonym">Boophilus microplus</name>
    <dbReference type="NCBI Taxonomy" id="6941"/>
    <lineage>
        <taxon>Eukaryota</taxon>
        <taxon>Metazoa</taxon>
        <taxon>Ecdysozoa</taxon>
        <taxon>Arthropoda</taxon>
        <taxon>Chelicerata</taxon>
        <taxon>Arachnida</taxon>
        <taxon>Acari</taxon>
        <taxon>Parasitiformes</taxon>
        <taxon>Ixodida</taxon>
        <taxon>Ixodoidea</taxon>
        <taxon>Ixodidae</taxon>
        <taxon>Rhipicephalinae</taxon>
        <taxon>Rhipicephalus</taxon>
        <taxon>Boophilus</taxon>
    </lineage>
</organism>
<keyword evidence="8 12" id="KW-0238">DNA-binding</keyword>
<dbReference type="Gene3D" id="6.20.210.20">
    <property type="entry name" value="THAP domain"/>
    <property type="match status" value="1"/>
</dbReference>
<comment type="caution">
    <text evidence="14">The sequence shown here is derived from an EMBL/GenBank/DDBJ whole genome shotgun (WGS) entry which is preliminary data.</text>
</comment>
<dbReference type="PROSITE" id="PS50950">
    <property type="entry name" value="ZF_THAP"/>
    <property type="match status" value="1"/>
</dbReference>
<evidence type="ECO:0000256" key="10">
    <source>
        <dbReference type="ARBA" id="ARBA00023242"/>
    </source>
</evidence>
<evidence type="ECO:0000256" key="6">
    <source>
        <dbReference type="ARBA" id="ARBA00023015"/>
    </source>
</evidence>
<gene>
    <name evidence="14" type="ORF">HPB51_006334</name>
</gene>
<dbReference type="InterPro" id="IPR026516">
    <property type="entry name" value="THAP1/10"/>
</dbReference>
<dbReference type="EMBL" id="JABSTU010000010">
    <property type="protein sequence ID" value="KAH8018436.1"/>
    <property type="molecule type" value="Genomic_DNA"/>
</dbReference>
<dbReference type="VEuPathDB" id="VectorBase:LOC119176641"/>
<evidence type="ECO:0000256" key="9">
    <source>
        <dbReference type="ARBA" id="ARBA00023163"/>
    </source>
</evidence>
<keyword evidence="11" id="KW-0131">Cell cycle</keyword>
<protein>
    <recommendedName>
        <fullName evidence="13">THAP-type domain-containing protein</fullName>
    </recommendedName>
</protein>
<dbReference type="InterPro" id="IPR006612">
    <property type="entry name" value="THAP_Znf"/>
</dbReference>
<keyword evidence="3" id="KW-0479">Metal-binding</keyword>
<keyword evidence="7" id="KW-0175">Coiled coil</keyword>
<dbReference type="PANTHER" id="PTHR46600">
    <property type="entry name" value="THAP DOMAIN-CONTAINING"/>
    <property type="match status" value="1"/>
</dbReference>
<evidence type="ECO:0000256" key="11">
    <source>
        <dbReference type="ARBA" id="ARBA00023306"/>
    </source>
</evidence>
<reference evidence="14" key="2">
    <citation type="submission" date="2021-09" db="EMBL/GenBank/DDBJ databases">
        <authorList>
            <person name="Jia N."/>
            <person name="Wang J."/>
            <person name="Shi W."/>
            <person name="Du L."/>
            <person name="Sun Y."/>
            <person name="Zhan W."/>
            <person name="Jiang J."/>
            <person name="Wang Q."/>
            <person name="Zhang B."/>
            <person name="Ji P."/>
            <person name="Sakyi L.B."/>
            <person name="Cui X."/>
            <person name="Yuan T."/>
            <person name="Jiang B."/>
            <person name="Yang W."/>
            <person name="Lam T.T.-Y."/>
            <person name="Chang Q."/>
            <person name="Ding S."/>
            <person name="Wang X."/>
            <person name="Zhu J."/>
            <person name="Ruan X."/>
            <person name="Zhao L."/>
            <person name="Wei J."/>
            <person name="Que T."/>
            <person name="Du C."/>
            <person name="Cheng J."/>
            <person name="Dai P."/>
            <person name="Han X."/>
            <person name="Huang E."/>
            <person name="Gao Y."/>
            <person name="Liu J."/>
            <person name="Shao H."/>
            <person name="Ye R."/>
            <person name="Li L."/>
            <person name="Wei W."/>
            <person name="Wang X."/>
            <person name="Wang C."/>
            <person name="Huo Q."/>
            <person name="Li W."/>
            <person name="Guo W."/>
            <person name="Chen H."/>
            <person name="Chen S."/>
            <person name="Zhou L."/>
            <person name="Zhou L."/>
            <person name="Ni X."/>
            <person name="Tian J."/>
            <person name="Zhou Y."/>
            <person name="Sheng Y."/>
            <person name="Liu T."/>
            <person name="Pan Y."/>
            <person name="Xia L."/>
            <person name="Li J."/>
            <person name="Zhao F."/>
            <person name="Cao W."/>
        </authorList>
    </citation>
    <scope>NUCLEOTIDE SEQUENCE</scope>
    <source>
        <strain evidence="14">Rmic-2018</strain>
        <tissue evidence="14">Larvae</tissue>
    </source>
</reference>
<dbReference type="PANTHER" id="PTHR46600:SF1">
    <property type="entry name" value="THAP DOMAIN-CONTAINING PROTEIN 1"/>
    <property type="match status" value="1"/>
</dbReference>